<proteinExistence type="predicted"/>
<dbReference type="InterPro" id="IPR013087">
    <property type="entry name" value="Znf_C2H2_type"/>
</dbReference>
<dbReference type="PANTHER" id="PTHR24394:SF29">
    <property type="entry name" value="MYONEURIN"/>
    <property type="match status" value="1"/>
</dbReference>
<evidence type="ECO:0000256" key="4">
    <source>
        <dbReference type="ARBA" id="ARBA00022771"/>
    </source>
</evidence>
<dbReference type="InterPro" id="IPR036236">
    <property type="entry name" value="Znf_C2H2_sf"/>
</dbReference>
<dbReference type="GO" id="GO:0000981">
    <property type="term" value="F:DNA-binding transcription factor activity, RNA polymerase II-specific"/>
    <property type="evidence" value="ECO:0007669"/>
    <property type="project" value="TreeGrafter"/>
</dbReference>
<accession>A0A1Y2EVJ2</accession>
<dbReference type="Gene3D" id="3.30.160.60">
    <property type="entry name" value="Classic Zinc Finger"/>
    <property type="match status" value="2"/>
</dbReference>
<dbReference type="Proteomes" id="UP000193920">
    <property type="component" value="Unassembled WGS sequence"/>
</dbReference>
<keyword evidence="3" id="KW-0677">Repeat</keyword>
<feature type="compositionally biased region" description="Low complexity" evidence="8">
    <location>
        <begin position="77"/>
        <end position="90"/>
    </location>
</feature>
<dbReference type="Pfam" id="PF00096">
    <property type="entry name" value="zf-C2H2"/>
    <property type="match status" value="2"/>
</dbReference>
<dbReference type="EMBL" id="MCOG01000025">
    <property type="protein sequence ID" value="ORY75527.1"/>
    <property type="molecule type" value="Genomic_DNA"/>
</dbReference>
<dbReference type="SMART" id="SM00355">
    <property type="entry name" value="ZnF_C2H2"/>
    <property type="match status" value="2"/>
</dbReference>
<dbReference type="PROSITE" id="PS50157">
    <property type="entry name" value="ZINC_FINGER_C2H2_2"/>
    <property type="match status" value="2"/>
</dbReference>
<evidence type="ECO:0000256" key="8">
    <source>
        <dbReference type="SAM" id="MobiDB-lite"/>
    </source>
</evidence>
<evidence type="ECO:0000256" key="6">
    <source>
        <dbReference type="ARBA" id="ARBA00023242"/>
    </source>
</evidence>
<feature type="region of interest" description="Disordered" evidence="8">
    <location>
        <begin position="77"/>
        <end position="101"/>
    </location>
</feature>
<dbReference type="GO" id="GO:0005634">
    <property type="term" value="C:nucleus"/>
    <property type="evidence" value="ECO:0007669"/>
    <property type="project" value="UniProtKB-SubCell"/>
</dbReference>
<dbReference type="FunFam" id="3.30.160.60:FF:000671">
    <property type="entry name" value="Zinc finger protein 26"/>
    <property type="match status" value="1"/>
</dbReference>
<feature type="compositionally biased region" description="Polar residues" evidence="8">
    <location>
        <begin position="91"/>
        <end position="101"/>
    </location>
</feature>
<evidence type="ECO:0000313" key="11">
    <source>
        <dbReference type="Proteomes" id="UP000193920"/>
    </source>
</evidence>
<dbReference type="STRING" id="1754190.A0A1Y2EVJ2"/>
<keyword evidence="11" id="KW-1185">Reference proteome</keyword>
<reference evidence="10 11" key="1">
    <citation type="submission" date="2016-08" db="EMBL/GenBank/DDBJ databases">
        <title>A Parts List for Fungal Cellulosomes Revealed by Comparative Genomics.</title>
        <authorList>
            <consortium name="DOE Joint Genome Institute"/>
            <person name="Haitjema C.H."/>
            <person name="Gilmore S.P."/>
            <person name="Henske J.K."/>
            <person name="Solomon K.V."/>
            <person name="De Groot R."/>
            <person name="Kuo A."/>
            <person name="Mondo S.J."/>
            <person name="Salamov A.A."/>
            <person name="Labutti K."/>
            <person name="Zhao Z."/>
            <person name="Chiniquy J."/>
            <person name="Barry K."/>
            <person name="Brewer H.M."/>
            <person name="Purvine S.O."/>
            <person name="Wright A.T."/>
            <person name="Boxma B."/>
            <person name="Van Alen T."/>
            <person name="Hackstein J.H."/>
            <person name="Baker S.E."/>
            <person name="Grigoriev I.V."/>
            <person name="O'Malley M.A."/>
        </authorList>
    </citation>
    <scope>NUCLEOTIDE SEQUENCE [LARGE SCALE GENOMIC DNA]</scope>
    <source>
        <strain evidence="10 11">G1</strain>
    </source>
</reference>
<protein>
    <recommendedName>
        <fullName evidence="9">C2H2-type domain-containing protein</fullName>
    </recommendedName>
</protein>
<evidence type="ECO:0000256" key="5">
    <source>
        <dbReference type="ARBA" id="ARBA00022833"/>
    </source>
</evidence>
<feature type="domain" description="C2H2-type" evidence="9">
    <location>
        <begin position="42"/>
        <end position="60"/>
    </location>
</feature>
<dbReference type="SUPFAM" id="SSF57667">
    <property type="entry name" value="beta-beta-alpha zinc fingers"/>
    <property type="match status" value="1"/>
</dbReference>
<comment type="caution">
    <text evidence="10">The sequence shown here is derived from an EMBL/GenBank/DDBJ whole genome shotgun (WGS) entry which is preliminary data.</text>
</comment>
<evidence type="ECO:0000256" key="2">
    <source>
        <dbReference type="ARBA" id="ARBA00022723"/>
    </source>
</evidence>
<keyword evidence="2" id="KW-0479">Metal-binding</keyword>
<dbReference type="OrthoDB" id="8117402at2759"/>
<dbReference type="PROSITE" id="PS00028">
    <property type="entry name" value="ZINC_FINGER_C2H2_1"/>
    <property type="match status" value="1"/>
</dbReference>
<feature type="domain" description="C2H2-type" evidence="9">
    <location>
        <begin position="14"/>
        <end position="41"/>
    </location>
</feature>
<keyword evidence="5" id="KW-0862">Zinc</keyword>
<name>A0A1Y2EVJ2_9FUNG</name>
<dbReference type="PANTHER" id="PTHR24394">
    <property type="entry name" value="ZINC FINGER PROTEIN"/>
    <property type="match status" value="1"/>
</dbReference>
<evidence type="ECO:0000256" key="3">
    <source>
        <dbReference type="ARBA" id="ARBA00022737"/>
    </source>
</evidence>
<sequence>MHQAIHNPKRERPFICDKCGKSFCRIYELRRHEVVHSKERKFVCEYCNQKFSRKDPLLRHLAKRCKILLSKSNENSELNKNNENLLNNNNYDNPTTSSNQL</sequence>
<evidence type="ECO:0000256" key="1">
    <source>
        <dbReference type="ARBA" id="ARBA00004123"/>
    </source>
</evidence>
<gene>
    <name evidence="10" type="ORF">LY90DRAFT_377728</name>
</gene>
<evidence type="ECO:0000256" key="7">
    <source>
        <dbReference type="PROSITE-ProRule" id="PRU00042"/>
    </source>
</evidence>
<evidence type="ECO:0000313" key="10">
    <source>
        <dbReference type="EMBL" id="ORY75527.1"/>
    </source>
</evidence>
<dbReference type="AlphaFoldDB" id="A0A1Y2EVJ2"/>
<dbReference type="GO" id="GO:0008270">
    <property type="term" value="F:zinc ion binding"/>
    <property type="evidence" value="ECO:0007669"/>
    <property type="project" value="UniProtKB-KW"/>
</dbReference>
<keyword evidence="6" id="KW-0539">Nucleus</keyword>
<evidence type="ECO:0000259" key="9">
    <source>
        <dbReference type="PROSITE" id="PS50157"/>
    </source>
</evidence>
<keyword evidence="4 7" id="KW-0863">Zinc-finger</keyword>
<comment type="subcellular location">
    <subcellularLocation>
        <location evidence="1">Nucleus</location>
    </subcellularLocation>
</comment>
<organism evidence="10 11">
    <name type="scientific">Neocallimastix californiae</name>
    <dbReference type="NCBI Taxonomy" id="1754190"/>
    <lineage>
        <taxon>Eukaryota</taxon>
        <taxon>Fungi</taxon>
        <taxon>Fungi incertae sedis</taxon>
        <taxon>Chytridiomycota</taxon>
        <taxon>Chytridiomycota incertae sedis</taxon>
        <taxon>Neocallimastigomycetes</taxon>
        <taxon>Neocallimastigales</taxon>
        <taxon>Neocallimastigaceae</taxon>
        <taxon>Neocallimastix</taxon>
    </lineage>
</organism>